<feature type="region of interest" description="Disordered" evidence="1">
    <location>
        <begin position="118"/>
        <end position="138"/>
    </location>
</feature>
<feature type="non-terminal residue" evidence="3">
    <location>
        <position position="138"/>
    </location>
</feature>
<evidence type="ECO:0000313" key="4">
    <source>
        <dbReference type="Proteomes" id="UP000485058"/>
    </source>
</evidence>
<sequence length="138" mass="14768">MKVTTSRCQALDRRRRDMPAPGKLGPSLGETCIVASAPALRRALACQVDGCSVNLAACGKRYFTRHRCCAGHMKACNVLVGGVRSSVQSSTASRISTMTRRAAENVYPSTMHGADTGLPAACRRPASQGLQRTRSCRE</sequence>
<feature type="domain" description="SBP-type" evidence="2">
    <location>
        <begin position="46"/>
        <end position="84"/>
    </location>
</feature>
<dbReference type="AlphaFoldDB" id="A0A699ZCA2"/>
<dbReference type="EMBL" id="BLLF01001011">
    <property type="protein sequence ID" value="GFH16534.1"/>
    <property type="molecule type" value="Genomic_DNA"/>
</dbReference>
<evidence type="ECO:0000259" key="2">
    <source>
        <dbReference type="Pfam" id="PF03110"/>
    </source>
</evidence>
<proteinExistence type="predicted"/>
<dbReference type="GO" id="GO:0005634">
    <property type="term" value="C:nucleus"/>
    <property type="evidence" value="ECO:0007669"/>
    <property type="project" value="InterPro"/>
</dbReference>
<dbReference type="SUPFAM" id="SSF103612">
    <property type="entry name" value="SBT domain"/>
    <property type="match status" value="1"/>
</dbReference>
<protein>
    <submittedName>
        <fullName evidence="3">Single-stranded nucleic acid-binding protein</fullName>
    </submittedName>
</protein>
<dbReference type="GO" id="GO:0003677">
    <property type="term" value="F:DNA binding"/>
    <property type="evidence" value="ECO:0007669"/>
    <property type="project" value="InterPro"/>
</dbReference>
<feature type="compositionally biased region" description="Polar residues" evidence="1">
    <location>
        <begin position="128"/>
        <end position="138"/>
    </location>
</feature>
<evidence type="ECO:0000256" key="1">
    <source>
        <dbReference type="SAM" id="MobiDB-lite"/>
    </source>
</evidence>
<dbReference type="InterPro" id="IPR036893">
    <property type="entry name" value="SBP_sf"/>
</dbReference>
<feature type="non-terminal residue" evidence="3">
    <location>
        <position position="1"/>
    </location>
</feature>
<dbReference type="InterPro" id="IPR004333">
    <property type="entry name" value="SBP_dom"/>
</dbReference>
<name>A0A699ZCA2_HAELA</name>
<dbReference type="Proteomes" id="UP000485058">
    <property type="component" value="Unassembled WGS sequence"/>
</dbReference>
<dbReference type="Gene3D" id="4.10.1100.10">
    <property type="entry name" value="Transcription factor, SBP-box domain"/>
    <property type="match status" value="1"/>
</dbReference>
<organism evidence="3 4">
    <name type="scientific">Haematococcus lacustris</name>
    <name type="common">Green alga</name>
    <name type="synonym">Haematococcus pluvialis</name>
    <dbReference type="NCBI Taxonomy" id="44745"/>
    <lineage>
        <taxon>Eukaryota</taxon>
        <taxon>Viridiplantae</taxon>
        <taxon>Chlorophyta</taxon>
        <taxon>core chlorophytes</taxon>
        <taxon>Chlorophyceae</taxon>
        <taxon>CS clade</taxon>
        <taxon>Chlamydomonadales</taxon>
        <taxon>Haematococcaceae</taxon>
        <taxon>Haematococcus</taxon>
    </lineage>
</organism>
<keyword evidence="4" id="KW-1185">Reference proteome</keyword>
<comment type="caution">
    <text evidence="3">The sequence shown here is derived from an EMBL/GenBank/DDBJ whole genome shotgun (WGS) entry which is preliminary data.</text>
</comment>
<dbReference type="Pfam" id="PF03110">
    <property type="entry name" value="SBP"/>
    <property type="match status" value="1"/>
</dbReference>
<reference evidence="3 4" key="1">
    <citation type="submission" date="2020-02" db="EMBL/GenBank/DDBJ databases">
        <title>Draft genome sequence of Haematococcus lacustris strain NIES-144.</title>
        <authorList>
            <person name="Morimoto D."/>
            <person name="Nakagawa S."/>
            <person name="Yoshida T."/>
            <person name="Sawayama S."/>
        </authorList>
    </citation>
    <scope>NUCLEOTIDE SEQUENCE [LARGE SCALE GENOMIC DNA]</scope>
    <source>
        <strain evidence="3 4">NIES-144</strain>
    </source>
</reference>
<evidence type="ECO:0000313" key="3">
    <source>
        <dbReference type="EMBL" id="GFH16534.1"/>
    </source>
</evidence>
<accession>A0A699ZCA2</accession>
<gene>
    <name evidence="3" type="ORF">HaLaN_12967</name>
</gene>